<feature type="compositionally biased region" description="Basic and acidic residues" evidence="1">
    <location>
        <begin position="26"/>
        <end position="52"/>
    </location>
</feature>
<feature type="compositionally biased region" description="Low complexity" evidence="1">
    <location>
        <begin position="142"/>
        <end position="157"/>
    </location>
</feature>
<feature type="compositionally biased region" description="Polar residues" evidence="1">
    <location>
        <begin position="69"/>
        <end position="79"/>
    </location>
</feature>
<feature type="compositionally biased region" description="Polar residues" evidence="1">
    <location>
        <begin position="87"/>
        <end position="116"/>
    </location>
</feature>
<feature type="compositionally biased region" description="Basic and acidic residues" evidence="1">
    <location>
        <begin position="118"/>
        <end position="139"/>
    </location>
</feature>
<evidence type="ECO:0008006" key="5">
    <source>
        <dbReference type="Google" id="ProtNLM"/>
    </source>
</evidence>
<evidence type="ECO:0000256" key="2">
    <source>
        <dbReference type="SAM" id="SignalP"/>
    </source>
</evidence>
<keyword evidence="2" id="KW-0732">Signal</keyword>
<gene>
    <name evidence="3" type="ORF">NCTC10146_00032</name>
</gene>
<proteinExistence type="predicted"/>
<evidence type="ECO:0000313" key="4">
    <source>
        <dbReference type="Proteomes" id="UP000290495"/>
    </source>
</evidence>
<dbReference type="AlphaFoldDB" id="A0A449APW7"/>
<feature type="chain" id="PRO_5019271416" description="Lipoprotein" evidence="2">
    <location>
        <begin position="22"/>
        <end position="272"/>
    </location>
</feature>
<accession>A0A449APW7</accession>
<organism evidence="3 4">
    <name type="scientific">Mycoplasmopsis canis</name>
    <dbReference type="NCBI Taxonomy" id="29555"/>
    <lineage>
        <taxon>Bacteria</taxon>
        <taxon>Bacillati</taxon>
        <taxon>Mycoplasmatota</taxon>
        <taxon>Mycoplasmoidales</taxon>
        <taxon>Metamycoplasmataceae</taxon>
        <taxon>Mycoplasmopsis</taxon>
    </lineage>
</organism>
<dbReference type="RefSeq" id="WP_060913301.1">
    <property type="nucleotide sequence ID" value="NZ_LR215010.1"/>
</dbReference>
<evidence type="ECO:0000313" key="3">
    <source>
        <dbReference type="EMBL" id="VEU68588.1"/>
    </source>
</evidence>
<sequence>MKKKWLIAFSGIATLAIPLSALSCTPEKKNEEINKVPSSETKKEETDNKDKNNANSSSDGQKPDPSKPTEANPSNNSGDKNNDQKTDNGNVETPSNPKPNQNSTQGDNSNTATPNEETGDKPIKDNSEDKPLDKPKVDGESGNQNNTNGTTTDTTTQNIDYSKAETFAVASSSSVFENDALLPGRLSIDLNLDKQVPELANSTHDFVLVMENGIESPLDQMENNHGSNQYAGYIDNLPKGDHKAIAIKQISTNKYLFFNNENRAEGKAFTLK</sequence>
<dbReference type="PROSITE" id="PS51257">
    <property type="entry name" value="PROKAR_LIPOPROTEIN"/>
    <property type="match status" value="1"/>
</dbReference>
<feature type="region of interest" description="Disordered" evidence="1">
    <location>
        <begin position="21"/>
        <end position="157"/>
    </location>
</feature>
<evidence type="ECO:0000256" key="1">
    <source>
        <dbReference type="SAM" id="MobiDB-lite"/>
    </source>
</evidence>
<protein>
    <recommendedName>
        <fullName evidence="5">Lipoprotein</fullName>
    </recommendedName>
</protein>
<dbReference type="Proteomes" id="UP000290495">
    <property type="component" value="Chromosome"/>
</dbReference>
<name>A0A449APW7_9BACT</name>
<dbReference type="EMBL" id="LR215010">
    <property type="protein sequence ID" value="VEU68588.1"/>
    <property type="molecule type" value="Genomic_DNA"/>
</dbReference>
<reference evidence="3 4" key="1">
    <citation type="submission" date="2019-01" db="EMBL/GenBank/DDBJ databases">
        <authorList>
            <consortium name="Pathogen Informatics"/>
        </authorList>
    </citation>
    <scope>NUCLEOTIDE SEQUENCE [LARGE SCALE GENOMIC DNA]</scope>
    <source>
        <strain evidence="3 4">NCTC10146</strain>
    </source>
</reference>
<feature type="signal peptide" evidence="2">
    <location>
        <begin position="1"/>
        <end position="21"/>
    </location>
</feature>